<proteinExistence type="predicted"/>
<evidence type="ECO:0000313" key="3">
    <source>
        <dbReference type="Proteomes" id="UP001214043"/>
    </source>
</evidence>
<dbReference type="EMBL" id="CP118166">
    <property type="protein sequence ID" value="WDI32611.1"/>
    <property type="molecule type" value="Genomic_DNA"/>
</dbReference>
<keyword evidence="3" id="KW-1185">Reference proteome</keyword>
<feature type="chain" id="PRO_5041898986" description="DUF2059 domain-containing protein" evidence="1">
    <location>
        <begin position="22"/>
        <end position="188"/>
    </location>
</feature>
<gene>
    <name evidence="2" type="ORF">PUV54_05305</name>
</gene>
<keyword evidence="1" id="KW-0732">Signal</keyword>
<sequence>MLKSLFVAFGAVALMTVNAVAADAPLTEDQAKRFVESLPALDALGESLEADGKMDELKIDPTPKAGQAFKPYSQAVSGLKEKYPSDYAKLDSAVKPHGFSASEWGLVGDRVITAYLAIKMEEENPQAMAQMQAMDKSMLEMMPKEMQDQFNQVLVMMETIENVSPEDRAAVQSVKGQLDEYMEDKSRS</sequence>
<dbReference type="Proteomes" id="UP001214043">
    <property type="component" value="Chromosome"/>
</dbReference>
<evidence type="ECO:0000256" key="1">
    <source>
        <dbReference type="SAM" id="SignalP"/>
    </source>
</evidence>
<organism evidence="2 3">
    <name type="scientific">Hyphococcus flavus</name>
    <dbReference type="NCBI Taxonomy" id="1866326"/>
    <lineage>
        <taxon>Bacteria</taxon>
        <taxon>Pseudomonadati</taxon>
        <taxon>Pseudomonadota</taxon>
        <taxon>Alphaproteobacteria</taxon>
        <taxon>Parvularculales</taxon>
        <taxon>Parvularculaceae</taxon>
        <taxon>Hyphococcus</taxon>
    </lineage>
</organism>
<reference evidence="2" key="1">
    <citation type="submission" date="2023-02" db="EMBL/GenBank/DDBJ databases">
        <title>Genome sequence of Hyphococcus flavus.</title>
        <authorList>
            <person name="Rong J.-C."/>
            <person name="Zhao Q."/>
            <person name="Yi M."/>
            <person name="Wu J.-Y."/>
        </authorList>
    </citation>
    <scope>NUCLEOTIDE SEQUENCE</scope>
    <source>
        <strain evidence="2">MCCC 1K03223</strain>
    </source>
</reference>
<name>A0AAE9ZDM2_9PROT</name>
<dbReference type="KEGG" id="hfl:PUV54_05305"/>
<feature type="signal peptide" evidence="1">
    <location>
        <begin position="1"/>
        <end position="21"/>
    </location>
</feature>
<accession>A0AAE9ZDM2</accession>
<dbReference type="AlphaFoldDB" id="A0AAE9ZDM2"/>
<dbReference type="RefSeq" id="WP_274494545.1">
    <property type="nucleotide sequence ID" value="NZ_CP118166.1"/>
</dbReference>
<evidence type="ECO:0000313" key="2">
    <source>
        <dbReference type="EMBL" id="WDI32611.1"/>
    </source>
</evidence>
<protein>
    <recommendedName>
        <fullName evidence="4">DUF2059 domain-containing protein</fullName>
    </recommendedName>
</protein>
<evidence type="ECO:0008006" key="4">
    <source>
        <dbReference type="Google" id="ProtNLM"/>
    </source>
</evidence>